<dbReference type="PANTHER" id="PTHR12286:SF5">
    <property type="entry name" value="SACCHAROPINE DEHYDROGENASE-LIKE OXIDOREDUCTASE"/>
    <property type="match status" value="1"/>
</dbReference>
<evidence type="ECO:0000256" key="2">
    <source>
        <dbReference type="SAM" id="Phobius"/>
    </source>
</evidence>
<comment type="caution">
    <text evidence="4">The sequence shown here is derived from an EMBL/GenBank/DDBJ whole genome shotgun (WGS) entry which is preliminary data.</text>
</comment>
<evidence type="ECO:0000259" key="3">
    <source>
        <dbReference type="Pfam" id="PF03435"/>
    </source>
</evidence>
<dbReference type="GO" id="GO:0005811">
    <property type="term" value="C:lipid droplet"/>
    <property type="evidence" value="ECO:0007669"/>
    <property type="project" value="TreeGrafter"/>
</dbReference>
<accession>A0A4U0VQN1</accession>
<dbReference type="Proteomes" id="UP000308768">
    <property type="component" value="Unassembled WGS sequence"/>
</dbReference>
<evidence type="ECO:0000256" key="1">
    <source>
        <dbReference type="ARBA" id="ARBA00038048"/>
    </source>
</evidence>
<dbReference type="GO" id="GO:0005739">
    <property type="term" value="C:mitochondrion"/>
    <property type="evidence" value="ECO:0007669"/>
    <property type="project" value="TreeGrafter"/>
</dbReference>
<dbReference type="Gene3D" id="3.40.50.720">
    <property type="entry name" value="NAD(P)-binding Rossmann-like Domain"/>
    <property type="match status" value="1"/>
</dbReference>
<comment type="similarity">
    <text evidence="1">Belongs to the saccharopine dehydrogenase family.</text>
</comment>
<gene>
    <name evidence="4" type="ORF">B0A49_10783</name>
</gene>
<dbReference type="InterPro" id="IPR036291">
    <property type="entry name" value="NAD(P)-bd_dom_sf"/>
</dbReference>
<dbReference type="SUPFAM" id="SSF51735">
    <property type="entry name" value="NAD(P)-binding Rossmann-fold domains"/>
    <property type="match status" value="1"/>
</dbReference>
<keyword evidence="2" id="KW-1133">Transmembrane helix</keyword>
<keyword evidence="2" id="KW-0812">Transmembrane</keyword>
<evidence type="ECO:0000313" key="4">
    <source>
        <dbReference type="EMBL" id="TKA50866.1"/>
    </source>
</evidence>
<dbReference type="EMBL" id="NAJN01002584">
    <property type="protein sequence ID" value="TKA50866.1"/>
    <property type="molecule type" value="Genomic_DNA"/>
</dbReference>
<organism evidence="4 5">
    <name type="scientific">Cryomyces minteri</name>
    <dbReference type="NCBI Taxonomy" id="331657"/>
    <lineage>
        <taxon>Eukaryota</taxon>
        <taxon>Fungi</taxon>
        <taxon>Dikarya</taxon>
        <taxon>Ascomycota</taxon>
        <taxon>Pezizomycotina</taxon>
        <taxon>Dothideomycetes</taxon>
        <taxon>Dothideomycetes incertae sedis</taxon>
        <taxon>Cryomyces</taxon>
    </lineage>
</organism>
<feature type="non-terminal residue" evidence="4">
    <location>
        <position position="1"/>
    </location>
</feature>
<feature type="domain" description="Saccharopine dehydrogenase NADP binding" evidence="3">
    <location>
        <begin position="2"/>
        <end position="123"/>
    </location>
</feature>
<dbReference type="InterPro" id="IPR051276">
    <property type="entry name" value="Saccharopine_DH-like_oxidrdct"/>
</dbReference>
<dbReference type="GO" id="GO:0005886">
    <property type="term" value="C:plasma membrane"/>
    <property type="evidence" value="ECO:0007669"/>
    <property type="project" value="TreeGrafter"/>
</dbReference>
<dbReference type="GO" id="GO:0009247">
    <property type="term" value="P:glycolipid biosynthetic process"/>
    <property type="evidence" value="ECO:0007669"/>
    <property type="project" value="TreeGrafter"/>
</dbReference>
<feature type="transmembrane region" description="Helical" evidence="2">
    <location>
        <begin position="269"/>
        <end position="289"/>
    </location>
</feature>
<reference evidence="4 5" key="1">
    <citation type="submission" date="2017-03" db="EMBL/GenBank/DDBJ databases">
        <title>Genomes of endolithic fungi from Antarctica.</title>
        <authorList>
            <person name="Coleine C."/>
            <person name="Masonjones S."/>
            <person name="Stajich J.E."/>
        </authorList>
    </citation>
    <scope>NUCLEOTIDE SEQUENCE [LARGE SCALE GENOMIC DNA]</scope>
    <source>
        <strain evidence="4 5">CCFEE 5187</strain>
    </source>
</reference>
<dbReference type="OrthoDB" id="10268090at2759"/>
<keyword evidence="2" id="KW-0472">Membrane</keyword>
<dbReference type="InterPro" id="IPR005097">
    <property type="entry name" value="Sacchrp_dh_NADP-bd"/>
</dbReference>
<sequence>YTGKYAAEHITTHLPTDLKWALAGRSSQKLSRARDTLKSLNSDRRQPDIEVAELNKDDLNALTKKTRLLINTVGPYHLYSTPVVEACANNGTHYLDVTGESPWVLEVIQKYHETAKRNGAIIIPQIGIESAPADLIAYTLVSHIRRTLSVGIGEVIATVHALNSAPSGGTLATMFSLFEAYSPTQIAYSMKRWSMSPVAPPTNTRSSPNLSLVTKIFGVRTVPGLGVLTTSLQGGPDIPIVHRSWGLIDGGQFYGPNFRFSPYMSVRNVVVGALLHFALGVGMLALALAPLRWLLRKFVYAPGEGPTREAANNDYIEYRAIATADAPADSSDPMYHLTGVFLAEAAITILRHRTLAHQLGGGVLTPATLGLPFVERCRSAGVLLEVRTMAESDGW</sequence>
<proteinExistence type="inferred from homology"/>
<protein>
    <recommendedName>
        <fullName evidence="3">Saccharopine dehydrogenase NADP binding domain-containing protein</fullName>
    </recommendedName>
</protein>
<name>A0A4U0VQN1_9PEZI</name>
<keyword evidence="5" id="KW-1185">Reference proteome</keyword>
<evidence type="ECO:0000313" key="5">
    <source>
        <dbReference type="Proteomes" id="UP000308768"/>
    </source>
</evidence>
<dbReference type="AlphaFoldDB" id="A0A4U0VQN1"/>
<dbReference type="PANTHER" id="PTHR12286">
    <property type="entry name" value="SACCHAROPINE DEHYDROGENASE-LIKE OXIDOREDUCTASE"/>
    <property type="match status" value="1"/>
</dbReference>
<dbReference type="Pfam" id="PF03435">
    <property type="entry name" value="Sacchrp_dh_NADP"/>
    <property type="match status" value="1"/>
</dbReference>